<evidence type="ECO:0000313" key="2">
    <source>
        <dbReference type="EMBL" id="GGC70504.1"/>
    </source>
</evidence>
<sequence>MTMTRDRAEMLAIEALEWIGNSTIRMNRFLEMTGLDPLQLRETAKLPGFFPGILDWIVADEATLRLFAMEAFTERARDGCQIGTRAGQYRSAGPSSSANCLQPAATAALSMRTTMARQPTARRKKAATAPELELTTATVEVPAPGPLATPASLPATVAPPTLDAEEAPAQRDDDRRSAGRPVTRSRLAGFPSLPPRRLYR</sequence>
<reference evidence="2" key="1">
    <citation type="journal article" date="2014" name="Int. J. Syst. Evol. Microbiol.">
        <title>Complete genome sequence of Corynebacterium casei LMG S-19264T (=DSM 44701T), isolated from a smear-ripened cheese.</title>
        <authorList>
            <consortium name="US DOE Joint Genome Institute (JGI-PGF)"/>
            <person name="Walter F."/>
            <person name="Albersmeier A."/>
            <person name="Kalinowski J."/>
            <person name="Ruckert C."/>
        </authorList>
    </citation>
    <scope>NUCLEOTIDE SEQUENCE</scope>
    <source>
        <strain evidence="2">CGMCC 1.12919</strain>
    </source>
</reference>
<gene>
    <name evidence="2" type="ORF">GCM10010994_31300</name>
</gene>
<keyword evidence="3" id="KW-1185">Reference proteome</keyword>
<evidence type="ECO:0008006" key="4">
    <source>
        <dbReference type="Google" id="ProtNLM"/>
    </source>
</evidence>
<protein>
    <recommendedName>
        <fullName evidence="4">DUF3572 domain-containing protein</fullName>
    </recommendedName>
</protein>
<dbReference type="Proteomes" id="UP000637002">
    <property type="component" value="Unassembled WGS sequence"/>
</dbReference>
<evidence type="ECO:0000256" key="1">
    <source>
        <dbReference type="SAM" id="MobiDB-lite"/>
    </source>
</evidence>
<accession>A0A916UEC8</accession>
<evidence type="ECO:0000313" key="3">
    <source>
        <dbReference type="Proteomes" id="UP000637002"/>
    </source>
</evidence>
<dbReference type="EMBL" id="BMGG01000005">
    <property type="protein sequence ID" value="GGC70504.1"/>
    <property type="molecule type" value="Genomic_DNA"/>
</dbReference>
<comment type="caution">
    <text evidence="2">The sequence shown here is derived from an EMBL/GenBank/DDBJ whole genome shotgun (WGS) entry which is preliminary data.</text>
</comment>
<organism evidence="2 3">
    <name type="scientific">Chelatococcus reniformis</name>
    <dbReference type="NCBI Taxonomy" id="1494448"/>
    <lineage>
        <taxon>Bacteria</taxon>
        <taxon>Pseudomonadati</taxon>
        <taxon>Pseudomonadota</taxon>
        <taxon>Alphaproteobacteria</taxon>
        <taxon>Hyphomicrobiales</taxon>
        <taxon>Chelatococcaceae</taxon>
        <taxon>Chelatococcus</taxon>
    </lineage>
</organism>
<feature type="compositionally biased region" description="Low complexity" evidence="1">
    <location>
        <begin position="127"/>
        <end position="142"/>
    </location>
</feature>
<dbReference type="Pfam" id="PF12096">
    <property type="entry name" value="DUF3572"/>
    <property type="match status" value="1"/>
</dbReference>
<reference evidence="2" key="2">
    <citation type="submission" date="2020-09" db="EMBL/GenBank/DDBJ databases">
        <authorList>
            <person name="Sun Q."/>
            <person name="Zhou Y."/>
        </authorList>
    </citation>
    <scope>NUCLEOTIDE SEQUENCE</scope>
    <source>
        <strain evidence="2">CGMCC 1.12919</strain>
    </source>
</reference>
<proteinExistence type="predicted"/>
<feature type="region of interest" description="Disordered" evidence="1">
    <location>
        <begin position="112"/>
        <end position="200"/>
    </location>
</feature>
<dbReference type="AlphaFoldDB" id="A0A916UEC8"/>
<dbReference type="InterPro" id="IPR021955">
    <property type="entry name" value="DUF3572"/>
</dbReference>
<name>A0A916UEC8_9HYPH</name>
<feature type="compositionally biased region" description="Basic and acidic residues" evidence="1">
    <location>
        <begin position="168"/>
        <end position="177"/>
    </location>
</feature>